<feature type="signal peptide" evidence="2">
    <location>
        <begin position="1"/>
        <end position="21"/>
    </location>
</feature>
<feature type="chain" id="PRO_5043813080" evidence="2">
    <location>
        <begin position="22"/>
        <end position="209"/>
    </location>
</feature>
<dbReference type="InterPro" id="IPR041262">
    <property type="entry name" value="GerD_central"/>
</dbReference>
<feature type="domain" description="Spore germination GerD central core" evidence="3">
    <location>
        <begin position="60"/>
        <end position="172"/>
    </location>
</feature>
<dbReference type="EMBL" id="JAUBDJ010000003">
    <property type="protein sequence ID" value="MDW0116787.1"/>
    <property type="molecule type" value="Genomic_DNA"/>
</dbReference>
<sequence length="209" mass="22771">MKKKWVHLLVLAILLSGCSMQQQTPNYDEMKKMMTDALQTEDGKKAIRKMLGEAEFRELLVLEQPEVKKSIEDTLLSNKGQEFWKHAFEDPKFSEALAKSMKDQQQDIMKKLINDSSFQNEMVEFFGQPDMQKQLETILQSAGMKKQMEKSIEETINSPLLKAKWQELILKAGEVAPTGKSGGQSGGGQGGGGGSGGGGGGGESGGGGK</sequence>
<evidence type="ECO:0000313" key="4">
    <source>
        <dbReference type="EMBL" id="MDW0116787.1"/>
    </source>
</evidence>
<dbReference type="NCBIfam" id="NF040801">
    <property type="entry name" value="spore_GerD"/>
    <property type="match status" value="1"/>
</dbReference>
<comment type="caution">
    <text evidence="4">The sequence shown here is derived from an EMBL/GenBank/DDBJ whole genome shotgun (WGS) entry which is preliminary data.</text>
</comment>
<gene>
    <name evidence="4" type="primary">gerD</name>
    <name evidence="4" type="ORF">QTL97_07550</name>
</gene>
<organism evidence="4 5">
    <name type="scientific">Sporosarcina thermotolerans</name>
    <dbReference type="NCBI Taxonomy" id="633404"/>
    <lineage>
        <taxon>Bacteria</taxon>
        <taxon>Bacillati</taxon>
        <taxon>Bacillota</taxon>
        <taxon>Bacilli</taxon>
        <taxon>Bacillales</taxon>
        <taxon>Caryophanaceae</taxon>
        <taxon>Sporosarcina</taxon>
    </lineage>
</organism>
<accession>A0AAW9A680</accession>
<name>A0AAW9A680_9BACL</name>
<evidence type="ECO:0000259" key="3">
    <source>
        <dbReference type="Pfam" id="PF17898"/>
    </source>
</evidence>
<feature type="compositionally biased region" description="Gly residues" evidence="1">
    <location>
        <begin position="180"/>
        <end position="209"/>
    </location>
</feature>
<keyword evidence="4" id="KW-0449">Lipoprotein</keyword>
<reference evidence="4 5" key="1">
    <citation type="submission" date="2023-06" db="EMBL/GenBank/DDBJ databases">
        <title>Sporosarcina sp. nov., isolated from Korean traditional fermented seafood 'Jeotgal'.</title>
        <authorList>
            <person name="Yang A.I."/>
            <person name="Shin N.-R."/>
        </authorList>
    </citation>
    <scope>NUCLEOTIDE SEQUENCE [LARGE SCALE GENOMIC DNA]</scope>
    <source>
        <strain evidence="4 5">KCTC43456</strain>
    </source>
</reference>
<protein>
    <submittedName>
        <fullName evidence="4">Spore germination lipoprotein GerD</fullName>
    </submittedName>
</protein>
<dbReference type="Pfam" id="PF17898">
    <property type="entry name" value="GerD"/>
    <property type="match status" value="1"/>
</dbReference>
<dbReference type="Proteomes" id="UP001271648">
    <property type="component" value="Unassembled WGS sequence"/>
</dbReference>
<feature type="region of interest" description="Disordered" evidence="1">
    <location>
        <begin position="175"/>
        <end position="209"/>
    </location>
</feature>
<proteinExistence type="predicted"/>
<dbReference type="PROSITE" id="PS51257">
    <property type="entry name" value="PROKAR_LIPOPROTEIN"/>
    <property type="match status" value="1"/>
</dbReference>
<keyword evidence="2" id="KW-0732">Signal</keyword>
<evidence type="ECO:0000256" key="1">
    <source>
        <dbReference type="SAM" id="MobiDB-lite"/>
    </source>
</evidence>
<evidence type="ECO:0000256" key="2">
    <source>
        <dbReference type="SAM" id="SignalP"/>
    </source>
</evidence>
<keyword evidence="5" id="KW-1185">Reference proteome</keyword>
<dbReference type="RefSeq" id="WP_283733669.1">
    <property type="nucleotide sequence ID" value="NZ_CP125968.1"/>
</dbReference>
<evidence type="ECO:0000313" key="5">
    <source>
        <dbReference type="Proteomes" id="UP001271648"/>
    </source>
</evidence>
<dbReference type="AlphaFoldDB" id="A0AAW9A680"/>